<comment type="caution">
    <text evidence="2">The sequence shown here is derived from an EMBL/GenBank/DDBJ whole genome shotgun (WGS) entry which is preliminary data.</text>
</comment>
<keyword evidence="1" id="KW-0575">Peroxidase</keyword>
<protein>
    <recommendedName>
        <fullName evidence="4">Animal hem peroxidase</fullName>
    </recommendedName>
</protein>
<keyword evidence="3" id="KW-1185">Reference proteome</keyword>
<reference evidence="2 3" key="1">
    <citation type="submission" date="2014-10" db="EMBL/GenBank/DDBJ databases">
        <title>Draft genome of the hookworm Ancylostoma caninum.</title>
        <authorList>
            <person name="Mitreva M."/>
        </authorList>
    </citation>
    <scope>NUCLEOTIDE SEQUENCE [LARGE SCALE GENOMIC DNA]</scope>
    <source>
        <strain evidence="2 3">Baltimore</strain>
    </source>
</reference>
<organism evidence="2 3">
    <name type="scientific">Ancylostoma caninum</name>
    <name type="common">Dog hookworm</name>
    <dbReference type="NCBI Taxonomy" id="29170"/>
    <lineage>
        <taxon>Eukaryota</taxon>
        <taxon>Metazoa</taxon>
        <taxon>Ecdysozoa</taxon>
        <taxon>Nematoda</taxon>
        <taxon>Chromadorea</taxon>
        <taxon>Rhabditida</taxon>
        <taxon>Rhabditina</taxon>
        <taxon>Rhabditomorpha</taxon>
        <taxon>Strongyloidea</taxon>
        <taxon>Ancylostomatidae</taxon>
        <taxon>Ancylostomatinae</taxon>
        <taxon>Ancylostoma</taxon>
    </lineage>
</organism>
<accession>A0A368FMT6</accession>
<dbReference type="InterPro" id="IPR019791">
    <property type="entry name" value="Haem_peroxidase_animal"/>
</dbReference>
<evidence type="ECO:0000313" key="3">
    <source>
        <dbReference type="Proteomes" id="UP000252519"/>
    </source>
</evidence>
<dbReference type="PROSITE" id="PS50292">
    <property type="entry name" value="PEROXIDASE_3"/>
    <property type="match status" value="1"/>
</dbReference>
<dbReference type="InterPro" id="IPR037120">
    <property type="entry name" value="Haem_peroxidase_sf_animal"/>
</dbReference>
<dbReference type="Proteomes" id="UP000252519">
    <property type="component" value="Unassembled WGS sequence"/>
</dbReference>
<dbReference type="Pfam" id="PF03098">
    <property type="entry name" value="An_peroxidase"/>
    <property type="match status" value="1"/>
</dbReference>
<dbReference type="InterPro" id="IPR010255">
    <property type="entry name" value="Haem_peroxidase_sf"/>
</dbReference>
<evidence type="ECO:0000313" key="2">
    <source>
        <dbReference type="EMBL" id="RCN31497.1"/>
    </source>
</evidence>
<dbReference type="PRINTS" id="PR00457">
    <property type="entry name" value="ANPEROXIDASE"/>
</dbReference>
<name>A0A368FMT6_ANCCA</name>
<dbReference type="GO" id="GO:0020037">
    <property type="term" value="F:heme binding"/>
    <property type="evidence" value="ECO:0007669"/>
    <property type="project" value="InterPro"/>
</dbReference>
<sequence>MFLLSTRRAIASTSNSMVMQFGQFLSHDITKNALANVCSCSSTGPRCANVPRPPTDPTRGSCVSFTRSIHVCGTGTGNRPREQYNENTAFIDCSSVYSSESVTLRGLRAGAMLKTHVRFLPITGDQWDFRVQEDYHFQVVNGRTFPPNNRRDSMTVGDDRATIFIGLAAMHTTFLRLHNG</sequence>
<keyword evidence="1" id="KW-0560">Oxidoreductase</keyword>
<dbReference type="PANTHER" id="PTHR11475:SF22">
    <property type="entry name" value="PEROXIDASE SKPO-1"/>
    <property type="match status" value="1"/>
</dbReference>
<dbReference type="GO" id="GO:0004601">
    <property type="term" value="F:peroxidase activity"/>
    <property type="evidence" value="ECO:0007669"/>
    <property type="project" value="UniProtKB-KW"/>
</dbReference>
<dbReference type="STRING" id="29170.A0A368FMT6"/>
<dbReference type="EMBL" id="JOJR01001287">
    <property type="protein sequence ID" value="RCN31497.1"/>
    <property type="molecule type" value="Genomic_DNA"/>
</dbReference>
<gene>
    <name evidence="2" type="ORF">ANCCAN_22710</name>
</gene>
<proteinExistence type="predicted"/>
<dbReference type="SUPFAM" id="SSF48113">
    <property type="entry name" value="Heme-dependent peroxidases"/>
    <property type="match status" value="1"/>
</dbReference>
<dbReference type="GO" id="GO:0005615">
    <property type="term" value="C:extracellular space"/>
    <property type="evidence" value="ECO:0007669"/>
    <property type="project" value="TreeGrafter"/>
</dbReference>
<evidence type="ECO:0000256" key="1">
    <source>
        <dbReference type="ARBA" id="ARBA00022559"/>
    </source>
</evidence>
<dbReference type="Gene3D" id="1.10.640.10">
    <property type="entry name" value="Haem peroxidase domain superfamily, animal type"/>
    <property type="match status" value="1"/>
</dbReference>
<dbReference type="PANTHER" id="PTHR11475">
    <property type="entry name" value="OXIDASE/PEROXIDASE"/>
    <property type="match status" value="1"/>
</dbReference>
<evidence type="ECO:0008006" key="4">
    <source>
        <dbReference type="Google" id="ProtNLM"/>
    </source>
</evidence>
<dbReference type="AlphaFoldDB" id="A0A368FMT6"/>
<dbReference type="GO" id="GO:0006979">
    <property type="term" value="P:response to oxidative stress"/>
    <property type="evidence" value="ECO:0007669"/>
    <property type="project" value="InterPro"/>
</dbReference>
<dbReference type="OrthoDB" id="823504at2759"/>